<gene>
    <name evidence="2" type="ORF">AQJ91_32215</name>
</gene>
<feature type="region of interest" description="Disordered" evidence="1">
    <location>
        <begin position="304"/>
        <end position="378"/>
    </location>
</feature>
<feature type="compositionally biased region" description="Low complexity" evidence="1">
    <location>
        <begin position="349"/>
        <end position="372"/>
    </location>
</feature>
<reference evidence="2 3" key="1">
    <citation type="submission" date="2015-10" db="EMBL/GenBank/DDBJ databases">
        <title>Draft genome sequence of Streptomyces sp. RV15, isolated from a marine sponge.</title>
        <authorList>
            <person name="Ruckert C."/>
            <person name="Abdelmohsen U.R."/>
            <person name="Winkler A."/>
            <person name="Hentschel U."/>
            <person name="Kalinowski J."/>
            <person name="Kampfer P."/>
            <person name="Glaeser S."/>
        </authorList>
    </citation>
    <scope>NUCLEOTIDE SEQUENCE [LARGE SCALE GENOMIC DNA]</scope>
    <source>
        <strain evidence="2 3">RV15</strain>
    </source>
</reference>
<keyword evidence="3" id="KW-1185">Reference proteome</keyword>
<evidence type="ECO:0000313" key="2">
    <source>
        <dbReference type="EMBL" id="KUO17233.1"/>
    </source>
</evidence>
<sequence>MVARSSSGSGCTASEDRPSGARLVVRTLTSRVVDTSARTSAATPRTTCSQLSSTSRAGPGPRAATIPVSASAGARDVGVPADAGQRHEVHDAVFGVPGDGTREARLAEPAGPDDRGDPGTADQPGHRLDIGVPPEQRVRLVRHPAPHHGRLAAQQFLVQFLEGGPRVGAEFVAQAAPVGVVRRERGGRARGGHLTAHQLEQRLLVERTVGDQLGERRQGLLPAPETGQREGTYPLQRPPSFAEFDPQRPERITEDNSVLFHPTTKQREPFLGLGERAEVIPGARLLRTRGGVQRHRPGVDLVLAEGEPVAAGRTGDDLGAEQRPGPRDQDLQRLRRVLRLRVGPQPATSRPAPHPARGSPASSASSPRSRGAVISFPW</sequence>
<feature type="compositionally biased region" description="Basic and acidic residues" evidence="1">
    <location>
        <begin position="100"/>
        <end position="117"/>
    </location>
</feature>
<dbReference type="Proteomes" id="UP000053260">
    <property type="component" value="Unassembled WGS sequence"/>
</dbReference>
<comment type="caution">
    <text evidence="2">The sequence shown here is derived from an EMBL/GenBank/DDBJ whole genome shotgun (WGS) entry which is preliminary data.</text>
</comment>
<protein>
    <submittedName>
        <fullName evidence="2">Uncharacterized protein</fullName>
    </submittedName>
</protein>
<feature type="region of interest" description="Disordered" evidence="1">
    <location>
        <begin position="222"/>
        <end position="246"/>
    </location>
</feature>
<evidence type="ECO:0000313" key="3">
    <source>
        <dbReference type="Proteomes" id="UP000053260"/>
    </source>
</evidence>
<feature type="compositionally biased region" description="Basic and acidic residues" evidence="1">
    <location>
        <begin position="324"/>
        <end position="333"/>
    </location>
</feature>
<dbReference type="EMBL" id="LMXB01000079">
    <property type="protein sequence ID" value="KUO17233.1"/>
    <property type="molecule type" value="Genomic_DNA"/>
</dbReference>
<organism evidence="2 3">
    <name type="scientific">Streptomyces dysideae</name>
    <dbReference type="NCBI Taxonomy" id="909626"/>
    <lineage>
        <taxon>Bacteria</taxon>
        <taxon>Bacillati</taxon>
        <taxon>Actinomycetota</taxon>
        <taxon>Actinomycetes</taxon>
        <taxon>Kitasatosporales</taxon>
        <taxon>Streptomycetaceae</taxon>
        <taxon>Streptomyces</taxon>
    </lineage>
</organism>
<dbReference type="AlphaFoldDB" id="A0A101UUQ1"/>
<feature type="compositionally biased region" description="Low complexity" evidence="1">
    <location>
        <begin position="22"/>
        <end position="47"/>
    </location>
</feature>
<dbReference type="STRING" id="909626.AQJ91_32215"/>
<proteinExistence type="predicted"/>
<evidence type="ECO:0000256" key="1">
    <source>
        <dbReference type="SAM" id="MobiDB-lite"/>
    </source>
</evidence>
<accession>A0A101UUQ1</accession>
<feature type="compositionally biased region" description="Polar residues" evidence="1">
    <location>
        <begin position="1"/>
        <end position="12"/>
    </location>
</feature>
<name>A0A101UUQ1_9ACTN</name>
<feature type="region of interest" description="Disordered" evidence="1">
    <location>
        <begin position="1"/>
        <end position="131"/>
    </location>
</feature>